<dbReference type="PANTHER" id="PTHR10972">
    <property type="entry name" value="OXYSTEROL-BINDING PROTEIN-RELATED"/>
    <property type="match status" value="1"/>
</dbReference>
<comment type="caution">
    <text evidence="4">The sequence shown here is derived from an EMBL/GenBank/DDBJ whole genome shotgun (WGS) entry which is preliminary data.</text>
</comment>
<comment type="similarity">
    <text evidence="1">Belongs to the OSBP family.</text>
</comment>
<dbReference type="SUPFAM" id="SSF144000">
    <property type="entry name" value="Oxysterol-binding protein-like"/>
    <property type="match status" value="1"/>
</dbReference>
<proteinExistence type="inferred from homology"/>
<dbReference type="InterPro" id="IPR000648">
    <property type="entry name" value="Oxysterol-bd"/>
</dbReference>
<dbReference type="GO" id="GO:0032934">
    <property type="term" value="F:sterol binding"/>
    <property type="evidence" value="ECO:0007669"/>
    <property type="project" value="TreeGrafter"/>
</dbReference>
<keyword evidence="2" id="KW-0597">Phosphoprotein</keyword>
<evidence type="ECO:0000256" key="2">
    <source>
        <dbReference type="ARBA" id="ARBA00022553"/>
    </source>
</evidence>
<feature type="region of interest" description="Disordered" evidence="3">
    <location>
        <begin position="51"/>
        <end position="70"/>
    </location>
</feature>
<evidence type="ECO:0000256" key="3">
    <source>
        <dbReference type="SAM" id="MobiDB-lite"/>
    </source>
</evidence>
<dbReference type="InterPro" id="IPR037239">
    <property type="entry name" value="OSBP_sf"/>
</dbReference>
<sequence length="116" mass="13741">MYNFTVLACQLNEPEDGVAPTDSRLRPDQRLMEDGAWDEANRVKVQLEDKQRTVRRKREEEAEQAAAEGRPYQGYEPIWFNKETDDITGNPVHKYKGDYWKCKEVQDWTRCPDIYL</sequence>
<dbReference type="GO" id="GO:0005829">
    <property type="term" value="C:cytosol"/>
    <property type="evidence" value="ECO:0007669"/>
    <property type="project" value="TreeGrafter"/>
</dbReference>
<evidence type="ECO:0000313" key="4">
    <source>
        <dbReference type="EMBL" id="GFQ87176.1"/>
    </source>
</evidence>
<reference evidence="4" key="1">
    <citation type="submission" date="2020-07" db="EMBL/GenBank/DDBJ databases">
        <title>Multicomponent nature underlies the extraordinary mechanical properties of spider dragline silk.</title>
        <authorList>
            <person name="Kono N."/>
            <person name="Nakamura H."/>
            <person name="Mori M."/>
            <person name="Yoshida Y."/>
            <person name="Ohtoshi R."/>
            <person name="Malay A.D."/>
            <person name="Moran D.A.P."/>
            <person name="Tomita M."/>
            <person name="Numata K."/>
            <person name="Arakawa K."/>
        </authorList>
    </citation>
    <scope>NUCLEOTIDE SEQUENCE</scope>
</reference>
<organism evidence="4 5">
    <name type="scientific">Trichonephila clavata</name>
    <name type="common">Joro spider</name>
    <name type="synonym">Nephila clavata</name>
    <dbReference type="NCBI Taxonomy" id="2740835"/>
    <lineage>
        <taxon>Eukaryota</taxon>
        <taxon>Metazoa</taxon>
        <taxon>Ecdysozoa</taxon>
        <taxon>Arthropoda</taxon>
        <taxon>Chelicerata</taxon>
        <taxon>Arachnida</taxon>
        <taxon>Araneae</taxon>
        <taxon>Araneomorphae</taxon>
        <taxon>Entelegynae</taxon>
        <taxon>Araneoidea</taxon>
        <taxon>Nephilidae</taxon>
        <taxon>Trichonephila</taxon>
    </lineage>
</organism>
<dbReference type="EMBL" id="BMAO01003345">
    <property type="protein sequence ID" value="GFQ87176.1"/>
    <property type="molecule type" value="Genomic_DNA"/>
</dbReference>
<dbReference type="Pfam" id="PF01237">
    <property type="entry name" value="Oxysterol_BP"/>
    <property type="match status" value="1"/>
</dbReference>
<dbReference type="AlphaFoldDB" id="A0A8X6FRJ7"/>
<accession>A0A8X6FRJ7</accession>
<dbReference type="Proteomes" id="UP000887116">
    <property type="component" value="Unassembled WGS sequence"/>
</dbReference>
<feature type="compositionally biased region" description="Basic and acidic residues" evidence="3">
    <location>
        <begin position="51"/>
        <end position="60"/>
    </location>
</feature>
<evidence type="ECO:0000313" key="5">
    <source>
        <dbReference type="Proteomes" id="UP000887116"/>
    </source>
</evidence>
<dbReference type="OrthoDB" id="1854502at2759"/>
<dbReference type="PANTHER" id="PTHR10972:SF205">
    <property type="entry name" value="OXYSTEROL-BINDING PROTEIN 1"/>
    <property type="match status" value="1"/>
</dbReference>
<name>A0A8X6FRJ7_TRICU</name>
<gene>
    <name evidence="4" type="primary">ORP1C</name>
    <name evidence="4" type="ORF">TNCT_517841</name>
</gene>
<dbReference type="GO" id="GO:0097038">
    <property type="term" value="C:perinuclear endoplasmic reticulum"/>
    <property type="evidence" value="ECO:0007669"/>
    <property type="project" value="TreeGrafter"/>
</dbReference>
<keyword evidence="5" id="KW-1185">Reference proteome</keyword>
<evidence type="ECO:0000256" key="1">
    <source>
        <dbReference type="ARBA" id="ARBA00008842"/>
    </source>
</evidence>
<dbReference type="GO" id="GO:0005886">
    <property type="term" value="C:plasma membrane"/>
    <property type="evidence" value="ECO:0007669"/>
    <property type="project" value="TreeGrafter"/>
</dbReference>
<protein>
    <submittedName>
        <fullName evidence="4">Oxysterol-binding protein-related protein 1C</fullName>
    </submittedName>
</protein>